<feature type="compositionally biased region" description="Basic and acidic residues" evidence="1">
    <location>
        <begin position="792"/>
        <end position="810"/>
    </location>
</feature>
<dbReference type="GeneID" id="107264269"/>
<keyword evidence="2" id="KW-1185">Reference proteome</keyword>
<feature type="region of interest" description="Disordered" evidence="1">
    <location>
        <begin position="627"/>
        <end position="652"/>
    </location>
</feature>
<feature type="compositionally biased region" description="Polar residues" evidence="1">
    <location>
        <begin position="685"/>
        <end position="696"/>
    </location>
</feature>
<name>A0AAJ7RAC2_CEPCN</name>
<feature type="region of interest" description="Disordered" evidence="1">
    <location>
        <begin position="282"/>
        <end position="311"/>
    </location>
</feature>
<feature type="compositionally biased region" description="Polar residues" evidence="1">
    <location>
        <begin position="282"/>
        <end position="303"/>
    </location>
</feature>
<feature type="compositionally biased region" description="Basic and acidic residues" evidence="1">
    <location>
        <begin position="627"/>
        <end position="637"/>
    </location>
</feature>
<feature type="compositionally biased region" description="Low complexity" evidence="1">
    <location>
        <begin position="234"/>
        <end position="245"/>
    </location>
</feature>
<evidence type="ECO:0000256" key="1">
    <source>
        <dbReference type="SAM" id="MobiDB-lite"/>
    </source>
</evidence>
<accession>A0AAJ7RAC2</accession>
<organism evidence="2 3">
    <name type="scientific">Cephus cinctus</name>
    <name type="common">Wheat stem sawfly</name>
    <dbReference type="NCBI Taxonomy" id="211228"/>
    <lineage>
        <taxon>Eukaryota</taxon>
        <taxon>Metazoa</taxon>
        <taxon>Ecdysozoa</taxon>
        <taxon>Arthropoda</taxon>
        <taxon>Hexapoda</taxon>
        <taxon>Insecta</taxon>
        <taxon>Pterygota</taxon>
        <taxon>Neoptera</taxon>
        <taxon>Endopterygota</taxon>
        <taxon>Hymenoptera</taxon>
        <taxon>Cephoidea</taxon>
        <taxon>Cephidae</taxon>
        <taxon>Cephus</taxon>
    </lineage>
</organism>
<reference evidence="3" key="1">
    <citation type="submission" date="2025-08" db="UniProtKB">
        <authorList>
            <consortium name="RefSeq"/>
        </authorList>
    </citation>
    <scope>IDENTIFICATION</scope>
</reference>
<feature type="region of interest" description="Disordered" evidence="1">
    <location>
        <begin position="670"/>
        <end position="716"/>
    </location>
</feature>
<feature type="compositionally biased region" description="Polar residues" evidence="1">
    <location>
        <begin position="641"/>
        <end position="652"/>
    </location>
</feature>
<evidence type="ECO:0000313" key="3">
    <source>
        <dbReference type="RefSeq" id="XP_024937223.1"/>
    </source>
</evidence>
<gene>
    <name evidence="3" type="primary">LOC107264269</name>
</gene>
<dbReference type="AlphaFoldDB" id="A0AAJ7RAC2"/>
<feature type="region of interest" description="Disordered" evidence="1">
    <location>
        <begin position="784"/>
        <end position="856"/>
    </location>
</feature>
<evidence type="ECO:0000313" key="2">
    <source>
        <dbReference type="Proteomes" id="UP000694920"/>
    </source>
</evidence>
<feature type="compositionally biased region" description="Polar residues" evidence="1">
    <location>
        <begin position="211"/>
        <end position="229"/>
    </location>
</feature>
<feature type="region of interest" description="Disordered" evidence="1">
    <location>
        <begin position="192"/>
        <end position="245"/>
    </location>
</feature>
<dbReference type="RefSeq" id="XP_024937223.1">
    <property type="nucleotide sequence ID" value="XM_025081455.1"/>
</dbReference>
<feature type="compositionally biased region" description="Basic and acidic residues" evidence="1">
    <location>
        <begin position="829"/>
        <end position="846"/>
    </location>
</feature>
<dbReference type="Proteomes" id="UP000694920">
    <property type="component" value="Unplaced"/>
</dbReference>
<proteinExistence type="predicted"/>
<protein>
    <submittedName>
        <fullName evidence="3">Dentin sialophosphoprotein isoform X1</fullName>
    </submittedName>
</protein>
<sequence length="856" mass="96533">MNEDSRMFSEVEQNTEVVVAAEHAARKISRTHIMELCSTSNANNESSSTRCAVMAQQNEEVTVHHGPHGILLNCRRITAIGQYSVPQAGYLNVPEALFSGSSYIGHTNPLIALNNQSHIINMNIERPIPNNINATNFMCMNNVDLNNNPGYLNTQIVIMPQLINNQIRQPVYISNTGNAIAAPMIESREPEVVVLSDDSDENGKCLALPSDGNSDNDTSQEQISLQNSVKDTDSNTTMDSNDESNGLSEFITISKSNNTISKEIQNDSEDVILNDINENLSISKSNDNISNMQTLSPLSESSNLSRASKSTKLSSSPSILSLNLNDSFLSRTSCSQQCDKRFSEMLSIESNVNFDKSKDNVLAKNKSFEVNRNFLADIQDFNSERSEESNDDQICVDLESPTSYTVDDTVSTFVENKVADDLVEILTGLDSSSEEDRWLIHSKKVMRTMSEQPNSSEYNFDYDNTSVCADKNEETEKRNSESKSEEEDVIYLKTLNVTMEPSEYKKDACYFKEFLKLEYASIDSQESKLSPKQENIYRDVKCEDGNVSSEETNMDLSLDSCYHGLFKRNVIRPSTLNPSYSNQTLLENDIRTMFISVKHERDIRRKSNKKGEKVIVRAPVIMTENRLDKISSTESSKRTTKNPVLSTDSNNLVTPFTSSGVNRSIAIADNSNVKKRTSQLHELRNQSNPYSRSSRPSLEKRSRKRKSAGYKMEDSLVSHPDDFLEYSSQDERRLEQENHSQLKVLNREKLGQLKSDNSKNLRTSFRRLQDLVSQAGCWLQGTTIRGRTRSQSRSEQKEVNEKKDSRRNSHDTISTRIVVEAPKNKRKQSKSESPKIRNSKKSDGPKKSVAKKIKMS</sequence>